<proteinExistence type="predicted"/>
<organism evidence="2 3">
    <name type="scientific">Inhella proteolytica</name>
    <dbReference type="NCBI Taxonomy" id="2795029"/>
    <lineage>
        <taxon>Bacteria</taxon>
        <taxon>Pseudomonadati</taxon>
        <taxon>Pseudomonadota</taxon>
        <taxon>Betaproteobacteria</taxon>
        <taxon>Burkholderiales</taxon>
        <taxon>Sphaerotilaceae</taxon>
        <taxon>Inhella</taxon>
    </lineage>
</organism>
<dbReference type="InterPro" id="IPR036291">
    <property type="entry name" value="NAD(P)-bd_dom_sf"/>
</dbReference>
<evidence type="ECO:0000313" key="3">
    <source>
        <dbReference type="Proteomes" id="UP000613266"/>
    </source>
</evidence>
<reference evidence="2" key="1">
    <citation type="submission" date="2020-12" db="EMBL/GenBank/DDBJ databases">
        <title>The genome sequence of Inhella sp. 1Y17.</title>
        <authorList>
            <person name="Liu Y."/>
        </authorList>
    </citation>
    <scope>NUCLEOTIDE SEQUENCE</scope>
    <source>
        <strain evidence="2">1Y17</strain>
    </source>
</reference>
<dbReference type="Pfam" id="PF00107">
    <property type="entry name" value="ADH_zinc_N"/>
    <property type="match status" value="1"/>
</dbReference>
<dbReference type="InterPro" id="IPR013154">
    <property type="entry name" value="ADH-like_N"/>
</dbReference>
<dbReference type="Pfam" id="PF08240">
    <property type="entry name" value="ADH_N"/>
    <property type="match status" value="1"/>
</dbReference>
<dbReference type="SMART" id="SM00829">
    <property type="entry name" value="PKS_ER"/>
    <property type="match status" value="1"/>
</dbReference>
<dbReference type="SUPFAM" id="SSF51735">
    <property type="entry name" value="NAD(P)-binding Rossmann-fold domains"/>
    <property type="match status" value="1"/>
</dbReference>
<dbReference type="CDD" id="cd05280">
    <property type="entry name" value="MDR_yhdh_yhfp"/>
    <property type="match status" value="1"/>
</dbReference>
<keyword evidence="3" id="KW-1185">Reference proteome</keyword>
<evidence type="ECO:0000313" key="2">
    <source>
        <dbReference type="EMBL" id="MBH9578483.1"/>
    </source>
</evidence>
<sequence>MSSYLAYRAHQQDGRVSSRLETLEAAPLAAGQLRVAVQWSGINYKDALAATGAGKIMKRFPLVVGIDLAGTVIESADPRFAVGAEVIVVGCGIGEESDGGFAEQAVVQADWAARPPAGLSLREAMAIGTAGFTAAMGIQRLEDNGLTPANGPVLVNGATGGVGSLGLNMLAGAGYRVTALTAKAAAADWLRALGAAEVMLASDLPEKVRPLEKALWAGALDNLGGSTLAWLCATTQPLGSIASIGLASSHELHTTVMPFILRGVNLLGINSTYCPVPLREKVWARLGSDLKPKALNQIANREVGLRELPEVFADYLQGRVTGRTLVRTGA</sequence>
<keyword evidence="2" id="KW-0560">Oxidoreductase</keyword>
<dbReference type="InterPro" id="IPR011032">
    <property type="entry name" value="GroES-like_sf"/>
</dbReference>
<dbReference type="EC" id="1.3.1.95" evidence="2"/>
<feature type="domain" description="Enoyl reductase (ER)" evidence="1">
    <location>
        <begin position="18"/>
        <end position="326"/>
    </location>
</feature>
<dbReference type="Gene3D" id="3.40.50.720">
    <property type="entry name" value="NAD(P)-binding Rossmann-like Domain"/>
    <property type="match status" value="1"/>
</dbReference>
<dbReference type="SUPFAM" id="SSF50129">
    <property type="entry name" value="GroES-like"/>
    <property type="match status" value="1"/>
</dbReference>
<evidence type="ECO:0000259" key="1">
    <source>
        <dbReference type="SMART" id="SM00829"/>
    </source>
</evidence>
<dbReference type="EMBL" id="JAEDAK010000012">
    <property type="protein sequence ID" value="MBH9578483.1"/>
    <property type="molecule type" value="Genomic_DNA"/>
</dbReference>
<dbReference type="InterPro" id="IPR014188">
    <property type="entry name" value="Acrylyl-CoA_reductase_AcuI"/>
</dbReference>
<protein>
    <submittedName>
        <fullName evidence="2">Acryloyl-CoA reductase</fullName>
        <ecNumber evidence="2">1.3.1.95</ecNumber>
    </submittedName>
</protein>
<dbReference type="PANTHER" id="PTHR43677">
    <property type="entry name" value="SHORT-CHAIN DEHYDROGENASE/REDUCTASE"/>
    <property type="match status" value="1"/>
</dbReference>
<name>A0A931J4A2_9BURK</name>
<dbReference type="InterPro" id="IPR013149">
    <property type="entry name" value="ADH-like_C"/>
</dbReference>
<dbReference type="Proteomes" id="UP000613266">
    <property type="component" value="Unassembled WGS sequence"/>
</dbReference>
<dbReference type="Gene3D" id="3.90.180.10">
    <property type="entry name" value="Medium-chain alcohol dehydrogenases, catalytic domain"/>
    <property type="match status" value="1"/>
</dbReference>
<dbReference type="InterPro" id="IPR020843">
    <property type="entry name" value="ER"/>
</dbReference>
<gene>
    <name evidence="2" type="ORF">I7X39_16440</name>
</gene>
<dbReference type="NCBIfam" id="TIGR02823">
    <property type="entry name" value="oxido_YhdH"/>
    <property type="match status" value="1"/>
</dbReference>
<comment type="caution">
    <text evidence="2">The sequence shown here is derived from an EMBL/GenBank/DDBJ whole genome shotgun (WGS) entry which is preliminary data.</text>
</comment>
<dbReference type="GO" id="GO:0043957">
    <property type="term" value="F:acryloyl-CoA reductase (NADPH) activity"/>
    <property type="evidence" value="ECO:0007669"/>
    <property type="project" value="TreeGrafter"/>
</dbReference>
<dbReference type="InterPro" id="IPR051397">
    <property type="entry name" value="Zn-ADH-like_protein"/>
</dbReference>
<dbReference type="RefSeq" id="WP_198112248.1">
    <property type="nucleotide sequence ID" value="NZ_JAEDAK010000012.1"/>
</dbReference>
<dbReference type="AlphaFoldDB" id="A0A931J4A2"/>
<dbReference type="PANTHER" id="PTHR43677:SF1">
    <property type="entry name" value="ACRYLYL-COA REDUCTASE ACUI-RELATED"/>
    <property type="match status" value="1"/>
</dbReference>
<dbReference type="GO" id="GO:0043958">
    <property type="term" value="F:acryloyl-CoA reductase (NADH) activity"/>
    <property type="evidence" value="ECO:0007669"/>
    <property type="project" value="UniProtKB-EC"/>
</dbReference>
<accession>A0A931J4A2</accession>